<evidence type="ECO:0000313" key="1">
    <source>
        <dbReference type="EMBL" id="KAF6038962.1"/>
    </source>
</evidence>
<reference evidence="1" key="1">
    <citation type="submission" date="2020-06" db="EMBL/GenBank/DDBJ databases">
        <title>Draft genome of Bugula neritina, a colonial animal packing powerful symbionts and potential medicines.</title>
        <authorList>
            <person name="Rayko M."/>
        </authorList>
    </citation>
    <scope>NUCLEOTIDE SEQUENCE [LARGE SCALE GENOMIC DNA]</scope>
    <source>
        <strain evidence="1">Kwan_BN1</strain>
    </source>
</reference>
<gene>
    <name evidence="1" type="ORF">EB796_002746</name>
</gene>
<keyword evidence="2" id="KW-1185">Reference proteome</keyword>
<comment type="caution">
    <text evidence="1">The sequence shown here is derived from an EMBL/GenBank/DDBJ whole genome shotgun (WGS) entry which is preliminary data.</text>
</comment>
<dbReference type="EMBL" id="VXIV02000324">
    <property type="protein sequence ID" value="KAF6038962.1"/>
    <property type="molecule type" value="Genomic_DNA"/>
</dbReference>
<dbReference type="AlphaFoldDB" id="A0A7J7KJR9"/>
<dbReference type="Proteomes" id="UP000593567">
    <property type="component" value="Unassembled WGS sequence"/>
</dbReference>
<accession>A0A7J7KJR9</accession>
<organism evidence="1 2">
    <name type="scientific">Bugula neritina</name>
    <name type="common">Brown bryozoan</name>
    <name type="synonym">Sertularia neritina</name>
    <dbReference type="NCBI Taxonomy" id="10212"/>
    <lineage>
        <taxon>Eukaryota</taxon>
        <taxon>Metazoa</taxon>
        <taxon>Spiralia</taxon>
        <taxon>Lophotrochozoa</taxon>
        <taxon>Bryozoa</taxon>
        <taxon>Gymnolaemata</taxon>
        <taxon>Cheilostomatida</taxon>
        <taxon>Flustrina</taxon>
        <taxon>Buguloidea</taxon>
        <taxon>Bugulidae</taxon>
        <taxon>Bugula</taxon>
    </lineage>
</organism>
<sequence length="72" mass="7846">MSRPHSTLEQLGFSGSNKLLSVCQTLPVTLRKAACTQDTGSLNISSVTTTICIRYAEVSSVRDYSSWSGQEF</sequence>
<protein>
    <submittedName>
        <fullName evidence="1">Uncharacterized protein</fullName>
    </submittedName>
</protein>
<proteinExistence type="predicted"/>
<evidence type="ECO:0000313" key="2">
    <source>
        <dbReference type="Proteomes" id="UP000593567"/>
    </source>
</evidence>
<name>A0A7J7KJR9_BUGNE</name>